<dbReference type="InterPro" id="IPR011646">
    <property type="entry name" value="KAP_P-loop"/>
</dbReference>
<dbReference type="InterPro" id="IPR027417">
    <property type="entry name" value="P-loop_NTPase"/>
</dbReference>
<evidence type="ECO:0000313" key="2">
    <source>
        <dbReference type="EMBL" id="MCB8890227.1"/>
    </source>
</evidence>
<dbReference type="Gene3D" id="3.40.50.300">
    <property type="entry name" value="P-loop containing nucleotide triphosphate hydrolases"/>
    <property type="match status" value="1"/>
</dbReference>
<dbReference type="EMBL" id="WHVL01000006">
    <property type="protein sequence ID" value="MCB8890227.1"/>
    <property type="molecule type" value="Genomic_DNA"/>
</dbReference>
<gene>
    <name evidence="2" type="ORF">GEV37_14000</name>
</gene>
<name>A0ABS8DV63_9GAMM</name>
<dbReference type="SUPFAM" id="SSF52540">
    <property type="entry name" value="P-loop containing nucleoside triphosphate hydrolases"/>
    <property type="match status" value="1"/>
</dbReference>
<dbReference type="Proteomes" id="UP001319882">
    <property type="component" value="Unassembled WGS sequence"/>
</dbReference>
<proteinExistence type="predicted"/>
<evidence type="ECO:0000313" key="3">
    <source>
        <dbReference type="Proteomes" id="UP001319882"/>
    </source>
</evidence>
<reference evidence="2 3" key="1">
    <citation type="journal article" date="2021" name="Sci. Rep.">
        <title>Genome analysis of a halophilic bacterium Halomonas malpeensis YU-PRIM-29(T) reveals its exopolysaccharide and pigment producing capabilities.</title>
        <authorList>
            <person name="Athmika"/>
            <person name="Ghate S.D."/>
            <person name="Arun A.B."/>
            <person name="Rao S.S."/>
            <person name="Kumar S.T.A."/>
            <person name="Kandiyil M.K."/>
            <person name="Saptami K."/>
            <person name="Rekha P.D."/>
        </authorList>
    </citation>
    <scope>NUCLEOTIDE SEQUENCE [LARGE SCALE GENOMIC DNA]</scope>
    <source>
        <strain evidence="3">prim 29</strain>
    </source>
</reference>
<dbReference type="PANTHER" id="PTHR22674:SF6">
    <property type="entry name" value="NTPASE KAP FAMILY P-LOOP DOMAIN-CONTAINING PROTEIN 1"/>
    <property type="match status" value="1"/>
</dbReference>
<keyword evidence="3" id="KW-1185">Reference proteome</keyword>
<evidence type="ECO:0000259" key="1">
    <source>
        <dbReference type="Pfam" id="PF07693"/>
    </source>
</evidence>
<sequence length="590" mass="66699">MWPDKESKIDFLNFNEIAESIKDLITEKELMPISIGVFGDWGAGKSTVLELTAKALEKEEQDYIQIHFDAWTFQGYDDAKAALLETIAAQLVEAAGNDKELLEKALDFAKRIDKVRFMGLIAEGAAAVSGMPTFGAIQDFFGWASDATDDEDDDNIDLKDLQNDVKELGKVGKKTKGVIKPKKKFSPPKEIREFRKSYISLLKAFDKPVIVYVDNLDRCLPENTISTLEAIRLFLFMPNTAFVVAADPDMIRLAIPHFHKGASVRHQTDYLDKLIQIPVHVPKPGVAEIRAYLIMLITQDRKIPQESFDQIREGLEESLKFAWKQEQISVDDLLGKCDLPNKAELREEFKVAEQLAKIMAESTNINGNPRIVKRLLNQVRMRKKTAHRRGMQLDERTITKLVIFERCMGVQATKKLYELIDNEKGQPSLISDLEDSESEIDINALPEEWKHDVPFINKWSRLRPQFTGIDLTAAAYLSRQNIPMGSINSVMSGAAQALLEGLIRQKTKASQASDLLLEKTSSEEYVSVMDGLVDHLRQIEDWEPKTPGVYGAWKLAKYDQRCKDIFLAAAKKAPKKRWLSSIINELGGDN</sequence>
<dbReference type="InterPro" id="IPR052754">
    <property type="entry name" value="NTPase_KAP_P-loop"/>
</dbReference>
<dbReference type="PANTHER" id="PTHR22674">
    <property type="entry name" value="NTPASE, KAP FAMILY P-LOOP DOMAIN-CONTAINING 1"/>
    <property type="match status" value="1"/>
</dbReference>
<organism evidence="2 3">
    <name type="scientific">Vreelandella malpeensis</name>
    <dbReference type="NCBI Taxonomy" id="1172368"/>
    <lineage>
        <taxon>Bacteria</taxon>
        <taxon>Pseudomonadati</taxon>
        <taxon>Pseudomonadota</taxon>
        <taxon>Gammaproteobacteria</taxon>
        <taxon>Oceanospirillales</taxon>
        <taxon>Halomonadaceae</taxon>
        <taxon>Vreelandella</taxon>
    </lineage>
</organism>
<feature type="domain" description="KAP NTPase" evidence="1">
    <location>
        <begin position="14"/>
        <end position="384"/>
    </location>
</feature>
<accession>A0ABS8DV63</accession>
<dbReference type="Pfam" id="PF07693">
    <property type="entry name" value="KAP_NTPase"/>
    <property type="match status" value="1"/>
</dbReference>
<protein>
    <submittedName>
        <fullName evidence="2">ATPase</fullName>
    </submittedName>
</protein>
<comment type="caution">
    <text evidence="2">The sequence shown here is derived from an EMBL/GenBank/DDBJ whole genome shotgun (WGS) entry which is preliminary data.</text>
</comment>
<dbReference type="RefSeq" id="WP_227390896.1">
    <property type="nucleotide sequence ID" value="NZ_JBHSCJ010000008.1"/>
</dbReference>